<feature type="domain" description="GGDEF" evidence="3">
    <location>
        <begin position="346"/>
        <end position="465"/>
    </location>
</feature>
<evidence type="ECO:0000313" key="5">
    <source>
        <dbReference type="Proteomes" id="UP000811899"/>
    </source>
</evidence>
<dbReference type="InterPro" id="IPR029787">
    <property type="entry name" value="Nucleotide_cyclase"/>
</dbReference>
<organism evidence="4 5">
    <name type="scientific">Geoanaerobacter pelophilus</name>
    <dbReference type="NCBI Taxonomy" id="60036"/>
    <lineage>
        <taxon>Bacteria</taxon>
        <taxon>Pseudomonadati</taxon>
        <taxon>Thermodesulfobacteriota</taxon>
        <taxon>Desulfuromonadia</taxon>
        <taxon>Geobacterales</taxon>
        <taxon>Geobacteraceae</taxon>
        <taxon>Geoanaerobacter</taxon>
    </lineage>
</organism>
<reference evidence="4 5" key="1">
    <citation type="submission" date="2021-05" db="EMBL/GenBank/DDBJ databases">
        <title>The draft genome of Geobacter pelophilus DSM 12255.</title>
        <authorList>
            <person name="Xu Z."/>
            <person name="Masuda Y."/>
            <person name="Itoh H."/>
            <person name="Senoo K."/>
        </authorList>
    </citation>
    <scope>NUCLEOTIDE SEQUENCE [LARGE SCALE GENOMIC DNA]</scope>
    <source>
        <strain evidence="4 5">DSM 12255</strain>
    </source>
</reference>
<dbReference type="Gene3D" id="3.30.450.20">
    <property type="entry name" value="PAS domain"/>
    <property type="match status" value="2"/>
</dbReference>
<dbReference type="InterPro" id="IPR035965">
    <property type="entry name" value="PAS-like_dom_sf"/>
</dbReference>
<evidence type="ECO:0000259" key="3">
    <source>
        <dbReference type="PROSITE" id="PS50887"/>
    </source>
</evidence>
<feature type="domain" description="PAS" evidence="2">
    <location>
        <begin position="190"/>
        <end position="240"/>
    </location>
</feature>
<keyword evidence="5" id="KW-1185">Reference proteome</keyword>
<name>A0AAW4L674_9BACT</name>
<accession>A0AAW4L674</accession>
<dbReference type="Proteomes" id="UP000811899">
    <property type="component" value="Unassembled WGS sequence"/>
</dbReference>
<dbReference type="PANTHER" id="PTHR44757:SF2">
    <property type="entry name" value="BIOFILM ARCHITECTURE MAINTENANCE PROTEIN MBAA"/>
    <property type="match status" value="1"/>
</dbReference>
<comment type="caution">
    <text evidence="4">The sequence shown here is derived from an EMBL/GenBank/DDBJ whole genome shotgun (WGS) entry which is preliminary data.</text>
</comment>
<dbReference type="CDD" id="cd00130">
    <property type="entry name" value="PAS"/>
    <property type="match status" value="2"/>
</dbReference>
<dbReference type="SUPFAM" id="SSF55073">
    <property type="entry name" value="Nucleotide cyclase"/>
    <property type="match status" value="1"/>
</dbReference>
<dbReference type="SMART" id="SM00091">
    <property type="entry name" value="PAS"/>
    <property type="match status" value="2"/>
</dbReference>
<evidence type="ECO:0000259" key="2">
    <source>
        <dbReference type="PROSITE" id="PS50112"/>
    </source>
</evidence>
<dbReference type="InterPro" id="IPR013656">
    <property type="entry name" value="PAS_4"/>
</dbReference>
<dbReference type="RefSeq" id="WP_214170415.1">
    <property type="nucleotide sequence ID" value="NZ_JAHCVJ010000001.1"/>
</dbReference>
<dbReference type="Gene3D" id="3.30.70.270">
    <property type="match status" value="1"/>
</dbReference>
<sequence length="465" mass="53362">MDIDKDKGAPEAKLRRQAEECLPTETATERHHRAKEEYQRLIHELEVYRIEMERQNAELRQAQEYAENIVETVREPLVVLDADLKILTANQSFYATFKVTPEATIGNFIYDLGNRQWDIPKLRVLFEEILPHDTVFNDYEVEHDFQGIGRKTILLNARQIFRENIGSHIILLAMEDITDRKRLETEIQDAREYAEDIVETVREPLVVLDADLKILTANQSFYETFKVTPEATIGNFIYDLGNRQWDIPKLRILFEEILPHDTVFNGYEVEHDFQGIGRKIILLNARQIFRENIGSHIILLAMEDITDRKEIEEALRHVSTHDSLTGLYNRAFFDEELERLAHGRMFPLSIVMADVNDLKAVNDTLGHAAGDNLIRSAARIILHAFRGEDIVARIGGDEFAVLLPGTDEKVAEEAVMRVKNSPEIINGQVSIAFGIASAENKEQLAKALKLGDERMYQDKSLQKES</sequence>
<feature type="coiled-coil region" evidence="1">
    <location>
        <begin position="31"/>
        <end position="72"/>
    </location>
</feature>
<dbReference type="PANTHER" id="PTHR44757">
    <property type="entry name" value="DIGUANYLATE CYCLASE DGCP"/>
    <property type="match status" value="1"/>
</dbReference>
<dbReference type="Pfam" id="PF08448">
    <property type="entry name" value="PAS_4"/>
    <property type="match status" value="2"/>
</dbReference>
<dbReference type="NCBIfam" id="TIGR00254">
    <property type="entry name" value="GGDEF"/>
    <property type="match status" value="1"/>
</dbReference>
<proteinExistence type="predicted"/>
<evidence type="ECO:0000256" key="1">
    <source>
        <dbReference type="SAM" id="Coils"/>
    </source>
</evidence>
<dbReference type="Pfam" id="PF00990">
    <property type="entry name" value="GGDEF"/>
    <property type="match status" value="1"/>
</dbReference>
<dbReference type="InterPro" id="IPR000014">
    <property type="entry name" value="PAS"/>
</dbReference>
<dbReference type="InterPro" id="IPR000160">
    <property type="entry name" value="GGDEF_dom"/>
</dbReference>
<dbReference type="InterPro" id="IPR043128">
    <property type="entry name" value="Rev_trsase/Diguanyl_cyclase"/>
</dbReference>
<gene>
    <name evidence="4" type="ORF">KI809_05210</name>
</gene>
<dbReference type="AlphaFoldDB" id="A0AAW4L674"/>
<dbReference type="PROSITE" id="PS50887">
    <property type="entry name" value="GGDEF"/>
    <property type="match status" value="1"/>
</dbReference>
<dbReference type="InterPro" id="IPR052155">
    <property type="entry name" value="Biofilm_reg_signaling"/>
</dbReference>
<dbReference type="SUPFAM" id="SSF55785">
    <property type="entry name" value="PYP-like sensor domain (PAS domain)"/>
    <property type="match status" value="2"/>
</dbReference>
<keyword evidence="1" id="KW-0175">Coiled coil</keyword>
<evidence type="ECO:0000313" key="4">
    <source>
        <dbReference type="EMBL" id="MBT0663696.1"/>
    </source>
</evidence>
<dbReference type="NCBIfam" id="TIGR00229">
    <property type="entry name" value="sensory_box"/>
    <property type="match status" value="1"/>
</dbReference>
<dbReference type="EMBL" id="JAHCVJ010000001">
    <property type="protein sequence ID" value="MBT0663696.1"/>
    <property type="molecule type" value="Genomic_DNA"/>
</dbReference>
<dbReference type="CDD" id="cd01949">
    <property type="entry name" value="GGDEF"/>
    <property type="match status" value="1"/>
</dbReference>
<dbReference type="SMART" id="SM00267">
    <property type="entry name" value="GGDEF"/>
    <property type="match status" value="1"/>
</dbReference>
<dbReference type="PROSITE" id="PS50112">
    <property type="entry name" value="PAS"/>
    <property type="match status" value="1"/>
</dbReference>
<protein>
    <submittedName>
        <fullName evidence="4">Sensor domain-containing diguanylate cyclase</fullName>
    </submittedName>
</protein>